<protein>
    <submittedName>
        <fullName evidence="1">Uncharacterized protein</fullName>
    </submittedName>
</protein>
<sequence length="263" mass="29226">MLFSISTNDKVGIEKDVIDEDDQDGSSTVEEYRNPATKFLSGFMQKDDSMMTKSDNTDDSNDRDIIDFQAPKIVPSTSLKTLAAALDYELTEKEWFVSGDVNPSYFSEDFEFQDPDVKVSSIEDYSKGVRKIFNQSTSRAEILSTVINDEVSTLERPVITCTWRLSGGVNIGFGLTIKPYIVYTDFAIDPISSLIILQEDRFGLPSWDILLSALFPFVIGKITKPPAPPAPKRNLIMPKIALIGSSPSMNDFGGIFQSLFGNQ</sequence>
<dbReference type="AlphaFoldDB" id="A0A1E7FDR5"/>
<dbReference type="OrthoDB" id="348976at2759"/>
<dbReference type="PANTHER" id="PTHR34123:SF1">
    <property type="entry name" value="OS04G0578200 PROTEIN"/>
    <property type="match status" value="1"/>
</dbReference>
<reference evidence="1 2" key="1">
    <citation type="submission" date="2016-09" db="EMBL/GenBank/DDBJ databases">
        <title>Extensive genetic diversity and differential bi-allelic expression allows diatom success in the polar Southern Ocean.</title>
        <authorList>
            <consortium name="DOE Joint Genome Institute"/>
            <person name="Mock T."/>
            <person name="Otillar R.P."/>
            <person name="Strauss J."/>
            <person name="Dupont C."/>
            <person name="Frickenhaus S."/>
            <person name="Maumus F."/>
            <person name="Mcmullan M."/>
            <person name="Sanges R."/>
            <person name="Schmutz J."/>
            <person name="Toseland A."/>
            <person name="Valas R."/>
            <person name="Veluchamy A."/>
            <person name="Ward B.J."/>
            <person name="Allen A."/>
            <person name="Barry K."/>
            <person name="Falciatore A."/>
            <person name="Ferrante M."/>
            <person name="Fortunato A.E."/>
            <person name="Gloeckner G."/>
            <person name="Gruber A."/>
            <person name="Hipkin R."/>
            <person name="Janech M."/>
            <person name="Kroth P."/>
            <person name="Leese F."/>
            <person name="Lindquist E."/>
            <person name="Lyon B.R."/>
            <person name="Martin J."/>
            <person name="Mayer C."/>
            <person name="Parker M."/>
            <person name="Quesneville H."/>
            <person name="Raymond J."/>
            <person name="Uhlig C."/>
            <person name="Valentin K.U."/>
            <person name="Worden A.Z."/>
            <person name="Armbrust E.V."/>
            <person name="Bowler C."/>
            <person name="Green B."/>
            <person name="Moulton V."/>
            <person name="Van Oosterhout C."/>
            <person name="Grigoriev I."/>
        </authorList>
    </citation>
    <scope>NUCLEOTIDE SEQUENCE [LARGE SCALE GENOMIC DNA]</scope>
    <source>
        <strain evidence="1 2">CCMP1102</strain>
    </source>
</reference>
<evidence type="ECO:0000313" key="1">
    <source>
        <dbReference type="EMBL" id="OEU16301.1"/>
    </source>
</evidence>
<dbReference type="InParanoid" id="A0A1E7FDR5"/>
<dbReference type="Proteomes" id="UP000095751">
    <property type="component" value="Unassembled WGS sequence"/>
</dbReference>
<proteinExistence type="predicted"/>
<name>A0A1E7FDR5_9STRA</name>
<organism evidence="1 2">
    <name type="scientific">Fragilariopsis cylindrus CCMP1102</name>
    <dbReference type="NCBI Taxonomy" id="635003"/>
    <lineage>
        <taxon>Eukaryota</taxon>
        <taxon>Sar</taxon>
        <taxon>Stramenopiles</taxon>
        <taxon>Ochrophyta</taxon>
        <taxon>Bacillariophyta</taxon>
        <taxon>Bacillariophyceae</taxon>
        <taxon>Bacillariophycidae</taxon>
        <taxon>Bacillariales</taxon>
        <taxon>Bacillariaceae</taxon>
        <taxon>Fragilariopsis</taxon>
    </lineage>
</organism>
<keyword evidence="2" id="KW-1185">Reference proteome</keyword>
<accession>A0A1E7FDR5</accession>
<dbReference type="PANTHER" id="PTHR34123">
    <property type="entry name" value="OS04G0578200 PROTEIN"/>
    <property type="match status" value="1"/>
</dbReference>
<dbReference type="KEGG" id="fcy:FRACYDRAFT_185135"/>
<dbReference type="EMBL" id="KV784358">
    <property type="protein sequence ID" value="OEU16301.1"/>
    <property type="molecule type" value="Genomic_DNA"/>
</dbReference>
<evidence type="ECO:0000313" key="2">
    <source>
        <dbReference type="Proteomes" id="UP000095751"/>
    </source>
</evidence>
<gene>
    <name evidence="1" type="ORF">FRACYDRAFT_185135</name>
</gene>